<dbReference type="Gene3D" id="2.60.120.10">
    <property type="entry name" value="Jelly Rolls"/>
    <property type="match status" value="1"/>
</dbReference>
<dbReference type="InterPro" id="IPR014710">
    <property type="entry name" value="RmlC-like_jellyroll"/>
</dbReference>
<accession>A0A8H3YWB8</accession>
<dbReference type="InterPro" id="IPR011051">
    <property type="entry name" value="RmlC_Cupin_sf"/>
</dbReference>
<dbReference type="SUPFAM" id="SSF51182">
    <property type="entry name" value="RmlC-like cupins"/>
    <property type="match status" value="1"/>
</dbReference>
<name>A0A8H3YWB8_VENIN</name>
<evidence type="ECO:0000256" key="1">
    <source>
        <dbReference type="SAM" id="MobiDB-lite"/>
    </source>
</evidence>
<dbReference type="EMBL" id="WNWS01000277">
    <property type="protein sequence ID" value="KAE9972177.1"/>
    <property type="molecule type" value="Genomic_DNA"/>
</dbReference>
<protein>
    <recommendedName>
        <fullName evidence="2">DUF985 domain-containing protein</fullName>
    </recommendedName>
</protein>
<dbReference type="Pfam" id="PF06172">
    <property type="entry name" value="Cupin_5"/>
    <property type="match status" value="1"/>
</dbReference>
<evidence type="ECO:0000313" key="4">
    <source>
        <dbReference type="Proteomes" id="UP000447873"/>
    </source>
</evidence>
<gene>
    <name evidence="3" type="ORF">EG328_005142</name>
</gene>
<dbReference type="InterPro" id="IPR009327">
    <property type="entry name" value="Cupin_DUF985"/>
</dbReference>
<dbReference type="PANTHER" id="PTHR33387">
    <property type="entry name" value="RMLC-LIKE JELLY ROLL FOLD PROTEIN"/>
    <property type="match status" value="1"/>
</dbReference>
<reference evidence="3 4" key="1">
    <citation type="submission" date="2018-12" db="EMBL/GenBank/DDBJ databases">
        <title>Venturia inaequalis Genome Resource.</title>
        <authorList>
            <person name="Lichtner F.J."/>
        </authorList>
    </citation>
    <scope>NUCLEOTIDE SEQUENCE [LARGE SCALE GENOMIC DNA]</scope>
    <source>
        <strain evidence="3 4">120213</strain>
    </source>
</reference>
<dbReference type="InterPro" id="IPR039935">
    <property type="entry name" value="YML079W-like"/>
</dbReference>
<dbReference type="CDD" id="cd06121">
    <property type="entry name" value="cupin_YML079wp"/>
    <property type="match status" value="1"/>
</dbReference>
<comment type="caution">
    <text evidence="3">The sequence shown here is derived from an EMBL/GenBank/DDBJ whole genome shotgun (WGS) entry which is preliminary data.</text>
</comment>
<dbReference type="Proteomes" id="UP000447873">
    <property type="component" value="Unassembled WGS sequence"/>
</dbReference>
<sequence>MPSLDPSLQWPNFHFQPGATAMTPTNPDNQDESPQIQELITALNLQPHIEGGYFVETDRDKLRVRNPFLTPQQLGSEASLPDSELWRNASTTIFYLLTPRRPLGRFHRNRARTVHTLHSGRGVYVLLHADEMDGGESRVRIESFVVGRDVAKGERLQWIVEGGKYKASFLLDVGDGKGGGTDCAECGGLLISETVVPGFEFTDHDFLELSKLRELVSPGEAKELEWLVRKE</sequence>
<feature type="region of interest" description="Disordered" evidence="1">
    <location>
        <begin position="1"/>
        <end position="32"/>
    </location>
</feature>
<dbReference type="PANTHER" id="PTHR33387:SF3">
    <property type="entry name" value="DUF985 DOMAIN-CONTAINING PROTEIN"/>
    <property type="match status" value="1"/>
</dbReference>
<feature type="compositionally biased region" description="Polar residues" evidence="1">
    <location>
        <begin position="22"/>
        <end position="32"/>
    </location>
</feature>
<evidence type="ECO:0000313" key="3">
    <source>
        <dbReference type="EMBL" id="KAE9972177.1"/>
    </source>
</evidence>
<proteinExistence type="predicted"/>
<organism evidence="3 4">
    <name type="scientific">Venturia inaequalis</name>
    <name type="common">Apple scab fungus</name>
    <dbReference type="NCBI Taxonomy" id="5025"/>
    <lineage>
        <taxon>Eukaryota</taxon>
        <taxon>Fungi</taxon>
        <taxon>Dikarya</taxon>
        <taxon>Ascomycota</taxon>
        <taxon>Pezizomycotina</taxon>
        <taxon>Dothideomycetes</taxon>
        <taxon>Pleosporomycetidae</taxon>
        <taxon>Venturiales</taxon>
        <taxon>Venturiaceae</taxon>
        <taxon>Venturia</taxon>
    </lineage>
</organism>
<feature type="domain" description="DUF985" evidence="2">
    <location>
        <begin position="37"/>
        <end position="206"/>
    </location>
</feature>
<dbReference type="AlphaFoldDB" id="A0A8H3YWB8"/>
<evidence type="ECO:0000259" key="2">
    <source>
        <dbReference type="Pfam" id="PF06172"/>
    </source>
</evidence>